<dbReference type="Proteomes" id="UP000502248">
    <property type="component" value="Chromosome"/>
</dbReference>
<organism evidence="5 6">
    <name type="scientific">Cohnella herbarum</name>
    <dbReference type="NCBI Taxonomy" id="2728023"/>
    <lineage>
        <taxon>Bacteria</taxon>
        <taxon>Bacillati</taxon>
        <taxon>Bacillota</taxon>
        <taxon>Bacilli</taxon>
        <taxon>Bacillales</taxon>
        <taxon>Paenibacillaceae</taxon>
        <taxon>Cohnella</taxon>
    </lineage>
</organism>
<dbReference type="AlphaFoldDB" id="A0A7Z2ZNN5"/>
<dbReference type="PROSITE" id="PS01124">
    <property type="entry name" value="HTH_ARAC_FAMILY_2"/>
    <property type="match status" value="1"/>
</dbReference>
<accession>A0A7Z2ZNN5</accession>
<dbReference type="RefSeq" id="WP_169282282.1">
    <property type="nucleotide sequence ID" value="NZ_CP051680.1"/>
</dbReference>
<dbReference type="InterPro" id="IPR018060">
    <property type="entry name" value="HTH_AraC"/>
</dbReference>
<keyword evidence="3" id="KW-0804">Transcription</keyword>
<protein>
    <submittedName>
        <fullName evidence="5">AraC family transcriptional regulator</fullName>
    </submittedName>
</protein>
<dbReference type="InterPro" id="IPR009057">
    <property type="entry name" value="Homeodomain-like_sf"/>
</dbReference>
<evidence type="ECO:0000256" key="2">
    <source>
        <dbReference type="ARBA" id="ARBA00023125"/>
    </source>
</evidence>
<reference evidence="5 6" key="1">
    <citation type="submission" date="2020-04" db="EMBL/GenBank/DDBJ databases">
        <title>Genome sequencing of novel species.</title>
        <authorList>
            <person name="Heo J."/>
            <person name="Kim S.-J."/>
            <person name="Kim J.-S."/>
            <person name="Hong S.-B."/>
            <person name="Kwon S.-W."/>
        </authorList>
    </citation>
    <scope>NUCLEOTIDE SEQUENCE [LARGE SCALE GENOMIC DNA]</scope>
    <source>
        <strain evidence="5 6">MFER-1</strain>
    </source>
</reference>
<dbReference type="KEGG" id="cheb:HH215_24545"/>
<name>A0A7Z2ZNN5_9BACL</name>
<keyword evidence="2" id="KW-0238">DNA-binding</keyword>
<evidence type="ECO:0000313" key="5">
    <source>
        <dbReference type="EMBL" id="QJD86030.1"/>
    </source>
</evidence>
<dbReference type="SUPFAM" id="SSF46689">
    <property type="entry name" value="Homeodomain-like"/>
    <property type="match status" value="1"/>
</dbReference>
<dbReference type="PANTHER" id="PTHR43280">
    <property type="entry name" value="ARAC-FAMILY TRANSCRIPTIONAL REGULATOR"/>
    <property type="match status" value="1"/>
</dbReference>
<dbReference type="PANTHER" id="PTHR43280:SF28">
    <property type="entry name" value="HTH-TYPE TRANSCRIPTIONAL ACTIVATOR RHAS"/>
    <property type="match status" value="1"/>
</dbReference>
<dbReference type="GO" id="GO:0043565">
    <property type="term" value="F:sequence-specific DNA binding"/>
    <property type="evidence" value="ECO:0007669"/>
    <property type="project" value="InterPro"/>
</dbReference>
<evidence type="ECO:0000256" key="1">
    <source>
        <dbReference type="ARBA" id="ARBA00023015"/>
    </source>
</evidence>
<gene>
    <name evidence="5" type="ORF">HH215_24545</name>
</gene>
<evidence type="ECO:0000313" key="6">
    <source>
        <dbReference type="Proteomes" id="UP000502248"/>
    </source>
</evidence>
<dbReference type="Gene3D" id="1.10.10.60">
    <property type="entry name" value="Homeodomain-like"/>
    <property type="match status" value="1"/>
</dbReference>
<proteinExistence type="predicted"/>
<evidence type="ECO:0000259" key="4">
    <source>
        <dbReference type="PROSITE" id="PS01124"/>
    </source>
</evidence>
<dbReference type="GO" id="GO:0003700">
    <property type="term" value="F:DNA-binding transcription factor activity"/>
    <property type="evidence" value="ECO:0007669"/>
    <property type="project" value="InterPro"/>
</dbReference>
<keyword evidence="6" id="KW-1185">Reference proteome</keyword>
<feature type="domain" description="HTH araC/xylS-type" evidence="4">
    <location>
        <begin position="168"/>
        <end position="227"/>
    </location>
</feature>
<dbReference type="EMBL" id="CP051680">
    <property type="protein sequence ID" value="QJD86030.1"/>
    <property type="molecule type" value="Genomic_DNA"/>
</dbReference>
<dbReference type="Pfam" id="PF00165">
    <property type="entry name" value="HTH_AraC"/>
    <property type="match status" value="1"/>
</dbReference>
<sequence length="227" mass="25900">MSKPPSANEGVFLAPNTLYMPVRLSGLDKISVFNDREEPGNFYRVILVWGGEGLLYVNDVPHELSRGSVFLCDAMPRLRSDPQSALRGIQIEYRILTADGSKPRGLEHPVPLKRCASGILRLAAELESAWKAPQPGDPVRTQQLFIEWLAELINEMNVRQRPADSWLGQVLHYMETHFNKELTRERMAEYANVSPEHFSRIFRRHTGRTFSAHLTLLRIRRSAVLVL</sequence>
<keyword evidence="1" id="KW-0805">Transcription regulation</keyword>
<evidence type="ECO:0000256" key="3">
    <source>
        <dbReference type="ARBA" id="ARBA00023163"/>
    </source>
</evidence>